<organism evidence="2 3">
    <name type="scientific">Leptomonas pyrrhocoris</name>
    <name type="common">Firebug parasite</name>
    <dbReference type="NCBI Taxonomy" id="157538"/>
    <lineage>
        <taxon>Eukaryota</taxon>
        <taxon>Discoba</taxon>
        <taxon>Euglenozoa</taxon>
        <taxon>Kinetoplastea</taxon>
        <taxon>Metakinetoplastina</taxon>
        <taxon>Trypanosomatida</taxon>
        <taxon>Trypanosomatidae</taxon>
        <taxon>Leishmaniinae</taxon>
        <taxon>Leptomonas</taxon>
    </lineage>
</organism>
<dbReference type="AlphaFoldDB" id="A0A0M9G0U9"/>
<dbReference type="Proteomes" id="UP000037923">
    <property type="component" value="Unassembled WGS sequence"/>
</dbReference>
<name>A0A0M9G0U9_LEPPY</name>
<protein>
    <recommendedName>
        <fullName evidence="4">Secreted protein</fullName>
    </recommendedName>
</protein>
<dbReference type="GeneID" id="26905276"/>
<feature type="signal peptide" evidence="1">
    <location>
        <begin position="1"/>
        <end position="20"/>
    </location>
</feature>
<feature type="chain" id="PRO_5005836065" description="Secreted protein" evidence="1">
    <location>
        <begin position="21"/>
        <end position="162"/>
    </location>
</feature>
<dbReference type="RefSeq" id="XP_015658372.1">
    <property type="nucleotide sequence ID" value="XM_015802856.1"/>
</dbReference>
<evidence type="ECO:0008006" key="4">
    <source>
        <dbReference type="Google" id="ProtNLM"/>
    </source>
</evidence>
<evidence type="ECO:0000256" key="1">
    <source>
        <dbReference type="SAM" id="SignalP"/>
    </source>
</evidence>
<sequence length="162" mass="18708">MQRMWGVLCLPSAFPHSCLLSFRFSAAVCHFCFDSSVDFPSFQPSPSSGKSSPPPLTRKRRTRSFLSFSTIVYIDVFAFFNNNSSSSKKKKQGLSCRRFHSHLTAGLNAFRMRRFVFFLFKLLFSRLSSFDTNTLSFFPRTFSPFFLLYNTKVAQSRKLVEI</sequence>
<proteinExistence type="predicted"/>
<dbReference type="EMBL" id="LGTL01000009">
    <property type="protein sequence ID" value="KPA79933.1"/>
    <property type="molecule type" value="Genomic_DNA"/>
</dbReference>
<keyword evidence="1" id="KW-0732">Signal</keyword>
<evidence type="ECO:0000313" key="3">
    <source>
        <dbReference type="Proteomes" id="UP000037923"/>
    </source>
</evidence>
<accession>A0A0M9G0U9</accession>
<reference evidence="2 3" key="1">
    <citation type="submission" date="2015-07" db="EMBL/GenBank/DDBJ databases">
        <title>High-quality genome of monoxenous trypanosomatid Leptomonas pyrrhocoris.</title>
        <authorList>
            <person name="Flegontov P."/>
            <person name="Butenko A."/>
            <person name="Firsov S."/>
            <person name="Vlcek C."/>
            <person name="Logacheva M.D."/>
            <person name="Field M."/>
            <person name="Filatov D."/>
            <person name="Flegontova O."/>
            <person name="Gerasimov E."/>
            <person name="Jackson A.P."/>
            <person name="Kelly S."/>
            <person name="Opperdoes F."/>
            <person name="O'Reilly A."/>
            <person name="Votypka J."/>
            <person name="Yurchenko V."/>
            <person name="Lukes J."/>
        </authorList>
    </citation>
    <scope>NUCLEOTIDE SEQUENCE [LARGE SCALE GENOMIC DNA]</scope>
    <source>
        <strain evidence="2">H10</strain>
    </source>
</reference>
<comment type="caution">
    <text evidence="2">The sequence shown here is derived from an EMBL/GenBank/DDBJ whole genome shotgun (WGS) entry which is preliminary data.</text>
</comment>
<keyword evidence="3" id="KW-1185">Reference proteome</keyword>
<evidence type="ECO:0000313" key="2">
    <source>
        <dbReference type="EMBL" id="KPA79933.1"/>
    </source>
</evidence>
<dbReference type="VEuPathDB" id="TriTrypDB:LpyrH10_09_0850"/>
<gene>
    <name evidence="2" type="ORF">ABB37_04985</name>
</gene>